<dbReference type="RefSeq" id="XP_017989186.1">
    <property type="nucleotide sequence ID" value="XM_018133651.1"/>
</dbReference>
<dbReference type="OrthoDB" id="10251254at2759"/>
<proteinExistence type="predicted"/>
<evidence type="ECO:0000313" key="1">
    <source>
        <dbReference type="EMBL" id="AMD22190.1"/>
    </source>
</evidence>
<keyword evidence="2" id="KW-1185">Reference proteome</keyword>
<protein>
    <submittedName>
        <fullName evidence="1">HGL150Cp</fullName>
    </submittedName>
</protein>
<organism evidence="1 2">
    <name type="scientific">Eremothecium sinecaudum</name>
    <dbReference type="NCBI Taxonomy" id="45286"/>
    <lineage>
        <taxon>Eukaryota</taxon>
        <taxon>Fungi</taxon>
        <taxon>Dikarya</taxon>
        <taxon>Ascomycota</taxon>
        <taxon>Saccharomycotina</taxon>
        <taxon>Saccharomycetes</taxon>
        <taxon>Saccharomycetales</taxon>
        <taxon>Saccharomycetaceae</taxon>
        <taxon>Eremothecium</taxon>
    </lineage>
</organism>
<reference evidence="1 2" key="1">
    <citation type="submission" date="2016-01" db="EMBL/GenBank/DDBJ databases">
        <title>Genome sequence of the yeast Holleya sinecauda.</title>
        <authorList>
            <person name="Dietrich F.S."/>
        </authorList>
    </citation>
    <scope>NUCLEOTIDE SEQUENCE [LARGE SCALE GENOMIC DNA]</scope>
    <source>
        <strain evidence="1 2">ATCC 58844</strain>
    </source>
</reference>
<dbReference type="AlphaFoldDB" id="A0A0X8HVJ9"/>
<gene>
    <name evidence="1" type="ORF">AW171_hschr74214</name>
</gene>
<dbReference type="GeneID" id="28725533"/>
<dbReference type="EMBL" id="CP014247">
    <property type="protein sequence ID" value="AMD22190.1"/>
    <property type="molecule type" value="Genomic_DNA"/>
</dbReference>
<accession>A0A0X8HVJ9</accession>
<sequence length="44" mass="4621">MLATETVSGIHNSIISVDELQNYGVNASDLQKLKASGIFAVNTA</sequence>
<evidence type="ECO:0000313" key="2">
    <source>
        <dbReference type="Proteomes" id="UP000243052"/>
    </source>
</evidence>
<dbReference type="Gene3D" id="1.10.150.20">
    <property type="entry name" value="5' to 3' exonuclease, C-terminal subdomain"/>
    <property type="match status" value="1"/>
</dbReference>
<dbReference type="STRING" id="45286.A0A0X8HVJ9"/>
<dbReference type="Proteomes" id="UP000243052">
    <property type="component" value="Chromosome vii"/>
</dbReference>
<name>A0A0X8HVJ9_9SACH</name>